<evidence type="ECO:0000313" key="1">
    <source>
        <dbReference type="EMBL" id="MEQ2226660.1"/>
    </source>
</evidence>
<name>A0ABV0T1B5_9TELE</name>
<comment type="caution">
    <text evidence="1">The sequence shown here is derived from an EMBL/GenBank/DDBJ whole genome shotgun (WGS) entry which is preliminary data.</text>
</comment>
<accession>A0ABV0T1B5</accession>
<proteinExistence type="predicted"/>
<organism evidence="1 2">
    <name type="scientific">Ilyodon furcidens</name>
    <name type="common">goldbreast splitfin</name>
    <dbReference type="NCBI Taxonomy" id="33524"/>
    <lineage>
        <taxon>Eukaryota</taxon>
        <taxon>Metazoa</taxon>
        <taxon>Chordata</taxon>
        <taxon>Craniata</taxon>
        <taxon>Vertebrata</taxon>
        <taxon>Euteleostomi</taxon>
        <taxon>Actinopterygii</taxon>
        <taxon>Neopterygii</taxon>
        <taxon>Teleostei</taxon>
        <taxon>Neoteleostei</taxon>
        <taxon>Acanthomorphata</taxon>
        <taxon>Ovalentaria</taxon>
        <taxon>Atherinomorphae</taxon>
        <taxon>Cyprinodontiformes</taxon>
        <taxon>Goodeidae</taxon>
        <taxon>Ilyodon</taxon>
    </lineage>
</organism>
<sequence length="90" mass="10045">MPQSGGEKREGVVDSCLPTPSLYEVDLGRKGIQTCDAEITGRFCFGASDLRERKEVQKKKKKNARRITEEYFKPAPSVNNRLADVQDSGI</sequence>
<protein>
    <submittedName>
        <fullName evidence="1">Uncharacterized protein</fullName>
    </submittedName>
</protein>
<reference evidence="1 2" key="1">
    <citation type="submission" date="2021-06" db="EMBL/GenBank/DDBJ databases">
        <authorList>
            <person name="Palmer J.M."/>
        </authorList>
    </citation>
    <scope>NUCLEOTIDE SEQUENCE [LARGE SCALE GENOMIC DNA]</scope>
    <source>
        <strain evidence="2">if_2019</strain>
        <tissue evidence="1">Muscle</tissue>
    </source>
</reference>
<dbReference type="Proteomes" id="UP001482620">
    <property type="component" value="Unassembled WGS sequence"/>
</dbReference>
<keyword evidence="2" id="KW-1185">Reference proteome</keyword>
<evidence type="ECO:0000313" key="2">
    <source>
        <dbReference type="Proteomes" id="UP001482620"/>
    </source>
</evidence>
<gene>
    <name evidence="1" type="ORF">ILYODFUR_029631</name>
</gene>
<dbReference type="EMBL" id="JAHRIQ010015826">
    <property type="protein sequence ID" value="MEQ2226660.1"/>
    <property type="molecule type" value="Genomic_DNA"/>
</dbReference>